<dbReference type="PANTHER" id="PTHR11082">
    <property type="entry name" value="TRNA-DIHYDROURIDINE SYNTHASE"/>
    <property type="match status" value="1"/>
</dbReference>
<sequence length="211" mass="23528">MFSHATYRYATGVDLNCGCPKSDVRAKGFGSFLLNRPDLLADIVKQCRARISDPDFTAEKAGVSHLTVHGRTPQMRSEPVDYDAIRLVKECINVPVIANGDVTQKSQALEIAEKTGVDGVMAANGLLYNPALFAGYEYTPASCIRDFLRLSADHGLSLHLFQQHLIYMLRDLTTPCQRRVLHELSSRPAIEQFLEDVLLINDIDYLNAQVF</sequence>
<dbReference type="InterPro" id="IPR035587">
    <property type="entry name" value="DUS-like_FMN-bd"/>
</dbReference>
<dbReference type="InterPro" id="IPR013785">
    <property type="entry name" value="Aldolase_TIM"/>
</dbReference>
<evidence type="ECO:0000256" key="2">
    <source>
        <dbReference type="ARBA" id="ARBA00022630"/>
    </source>
</evidence>
<dbReference type="EMBL" id="KN769869">
    <property type="protein sequence ID" value="KIH46195.1"/>
    <property type="molecule type" value="Genomic_DNA"/>
</dbReference>
<dbReference type="InterPro" id="IPR018517">
    <property type="entry name" value="tRNA_hU_synthase_CS"/>
</dbReference>
<feature type="domain" description="DUS-like FMN-binding" evidence="6">
    <location>
        <begin position="58"/>
        <end position="172"/>
    </location>
</feature>
<dbReference type="GO" id="GO:0050660">
    <property type="term" value="F:flavin adenine dinucleotide binding"/>
    <property type="evidence" value="ECO:0007669"/>
    <property type="project" value="InterPro"/>
</dbReference>
<dbReference type="CDD" id="cd02801">
    <property type="entry name" value="DUS_like_FMN"/>
    <property type="match status" value="1"/>
</dbReference>
<dbReference type="GO" id="GO:0017150">
    <property type="term" value="F:tRNA dihydrouridine synthase activity"/>
    <property type="evidence" value="ECO:0007669"/>
    <property type="project" value="InterPro"/>
</dbReference>
<accession>A0A0C2FCC0</accession>
<keyword evidence="3" id="KW-0288">FMN</keyword>
<dbReference type="Pfam" id="PF01207">
    <property type="entry name" value="Dus"/>
    <property type="match status" value="2"/>
</dbReference>
<evidence type="ECO:0000256" key="3">
    <source>
        <dbReference type="ARBA" id="ARBA00022643"/>
    </source>
</evidence>
<dbReference type="Proteomes" id="UP000054047">
    <property type="component" value="Unassembled WGS sequence"/>
</dbReference>
<dbReference type="Gene3D" id="3.20.20.70">
    <property type="entry name" value="Aldolase class I"/>
    <property type="match status" value="2"/>
</dbReference>
<name>A0A0C2FCC0_9BILA</name>
<keyword evidence="5" id="KW-0560">Oxidoreductase</keyword>
<gene>
    <name evidence="7" type="ORF">ANCDUO_23754</name>
</gene>
<reference evidence="7 8" key="1">
    <citation type="submission" date="2013-12" db="EMBL/GenBank/DDBJ databases">
        <title>Draft genome of the parsitic nematode Ancylostoma duodenale.</title>
        <authorList>
            <person name="Mitreva M."/>
        </authorList>
    </citation>
    <scope>NUCLEOTIDE SEQUENCE [LARGE SCALE GENOMIC DNA]</scope>
    <source>
        <strain evidence="7 8">Zhejiang</strain>
    </source>
</reference>
<protein>
    <submittedName>
        <fullName evidence="7">Dihydrouridine synthase</fullName>
    </submittedName>
</protein>
<feature type="domain" description="DUS-like FMN-binding" evidence="6">
    <location>
        <begin position="8"/>
        <end position="54"/>
    </location>
</feature>
<dbReference type="PROSITE" id="PS01136">
    <property type="entry name" value="UPF0034"/>
    <property type="match status" value="1"/>
</dbReference>
<proteinExistence type="predicted"/>
<evidence type="ECO:0000256" key="1">
    <source>
        <dbReference type="ARBA" id="ARBA00001917"/>
    </source>
</evidence>
<dbReference type="PANTHER" id="PTHR11082:SF31">
    <property type="entry name" value="TRNA-DIHYDROURIDINE(20A_20B) SYNTHASE [NAD(P)+]-LIKE"/>
    <property type="match status" value="1"/>
</dbReference>
<comment type="cofactor">
    <cofactor evidence="1">
        <name>FMN</name>
        <dbReference type="ChEBI" id="CHEBI:58210"/>
    </cofactor>
</comment>
<dbReference type="OrthoDB" id="9977870at2759"/>
<dbReference type="SUPFAM" id="SSF51395">
    <property type="entry name" value="FMN-linked oxidoreductases"/>
    <property type="match status" value="1"/>
</dbReference>
<evidence type="ECO:0000256" key="5">
    <source>
        <dbReference type="ARBA" id="ARBA00023002"/>
    </source>
</evidence>
<evidence type="ECO:0000313" key="8">
    <source>
        <dbReference type="Proteomes" id="UP000054047"/>
    </source>
</evidence>
<dbReference type="AlphaFoldDB" id="A0A0C2FCC0"/>
<keyword evidence="2" id="KW-0285">Flavoprotein</keyword>
<evidence type="ECO:0000256" key="4">
    <source>
        <dbReference type="ARBA" id="ARBA00022694"/>
    </source>
</evidence>
<organism evidence="7 8">
    <name type="scientific">Ancylostoma duodenale</name>
    <dbReference type="NCBI Taxonomy" id="51022"/>
    <lineage>
        <taxon>Eukaryota</taxon>
        <taxon>Metazoa</taxon>
        <taxon>Ecdysozoa</taxon>
        <taxon>Nematoda</taxon>
        <taxon>Chromadorea</taxon>
        <taxon>Rhabditida</taxon>
        <taxon>Rhabditina</taxon>
        <taxon>Rhabditomorpha</taxon>
        <taxon>Strongyloidea</taxon>
        <taxon>Ancylostomatidae</taxon>
        <taxon>Ancylostomatinae</taxon>
        <taxon>Ancylostoma</taxon>
    </lineage>
</organism>
<evidence type="ECO:0000313" key="7">
    <source>
        <dbReference type="EMBL" id="KIH46195.1"/>
    </source>
</evidence>
<keyword evidence="8" id="KW-1185">Reference proteome</keyword>
<keyword evidence="4" id="KW-0819">tRNA processing</keyword>
<evidence type="ECO:0000259" key="6">
    <source>
        <dbReference type="Pfam" id="PF01207"/>
    </source>
</evidence>